<reference evidence="1" key="1">
    <citation type="submission" date="2014-11" db="EMBL/GenBank/DDBJ databases">
        <authorList>
            <person name="Otto D Thomas"/>
            <person name="Naeem Raeece"/>
        </authorList>
    </citation>
    <scope>NUCLEOTIDE SEQUENCE</scope>
</reference>
<sequence>MEKKLVPEAVCEKNTAEYVKTHHPCTAGPGSGESKEHHPLSLPLFLLNPHLCKDELSPSKVVSALVNIWSGEWDEDARPWVYIPAGTKKFHFIDGAAVVMSHIFLITAHLHELPHKDLTDKELQQLQAYPVMFFPNIKEQAAAVAILEGEKIQRSLEMPPLSRTLRARWRSWHGRSQAEQR</sequence>
<evidence type="ECO:0000313" key="1">
    <source>
        <dbReference type="EMBL" id="CEM53247.1"/>
    </source>
</evidence>
<dbReference type="PhylomeDB" id="A0A0G4I811"/>
<organism evidence="1">
    <name type="scientific">Chromera velia CCMP2878</name>
    <dbReference type="NCBI Taxonomy" id="1169474"/>
    <lineage>
        <taxon>Eukaryota</taxon>
        <taxon>Sar</taxon>
        <taxon>Alveolata</taxon>
        <taxon>Colpodellida</taxon>
        <taxon>Chromeraceae</taxon>
        <taxon>Chromera</taxon>
    </lineage>
</organism>
<dbReference type="AlphaFoldDB" id="A0A0G4I811"/>
<accession>A0A0G4I811</accession>
<proteinExistence type="predicted"/>
<name>A0A0G4I811_9ALVE</name>
<gene>
    <name evidence="1" type="ORF">Cvel_11821</name>
</gene>
<dbReference type="EMBL" id="CDMZ01005574">
    <property type="protein sequence ID" value="CEM53247.1"/>
    <property type="molecule type" value="Genomic_DNA"/>
</dbReference>
<protein>
    <submittedName>
        <fullName evidence="1">Uncharacterized protein</fullName>
    </submittedName>
</protein>
<dbReference type="VEuPathDB" id="CryptoDB:Cvel_11821"/>